<evidence type="ECO:0000256" key="7">
    <source>
        <dbReference type="RuleBase" id="RU000442"/>
    </source>
</evidence>
<dbReference type="InterPro" id="IPR006134">
    <property type="entry name" value="DNA-dir_DNA_pol_B_multi_dom"/>
</dbReference>
<dbReference type="Pfam" id="PF00136">
    <property type="entry name" value="DNA_pol_B"/>
    <property type="match status" value="2"/>
</dbReference>
<keyword evidence="3 7" id="KW-0548">Nucleotidyltransferase</keyword>
<dbReference type="InterPro" id="IPR012337">
    <property type="entry name" value="RNaseH-like_sf"/>
</dbReference>
<evidence type="ECO:0000256" key="3">
    <source>
        <dbReference type="ARBA" id="ARBA00022695"/>
    </source>
</evidence>
<dbReference type="SMART" id="SM00486">
    <property type="entry name" value="POLBc"/>
    <property type="match status" value="1"/>
</dbReference>
<dbReference type="PANTHER" id="PTHR10322">
    <property type="entry name" value="DNA POLYMERASE CATALYTIC SUBUNIT"/>
    <property type="match status" value="1"/>
</dbReference>
<dbReference type="OrthoDB" id="2385012at2759"/>
<sequence length="883" mass="100716">MTHSELSEFLDGPAPFCPEAEKDKIEGQVILYSGENYLNGIPTRDDIAVKNDEGVTAILEDAISKHQGILFMPVDIEEAKEYINQIPHYVLRLYVSLISGQKAVVTITGIKVFFNIRVPDNASIPKFWSKVKGILSIGENSRGGTVNMNLIRMECIKAYPICSYHAKKKLYLRIITPNKDQRFTALDIISSYNSKADQESRLETASDDSSTYYHKVAREYRIPLSRWGLISDYKYNFSAPYYTKSQLCLHAFYVHINNFRSVDNLESLYKTYPLSLIIRDRTLVLTWDIEAYDSCGLGKLPEAKDDTAQVFTICMTIHWKDDPAPLKQICLVDMETKPDPQWVTIIYRNQTNQLKSFALCWKAFAPDIQFGFNDLGYFGGMGEPSSSSFFQRNSRWRNSQRGSGHRKTIGRDSINIKIDPRLSFESSFLKLPGCVPIDVCAKKCGLNGKADMPISSLWKYYSEAKNRTSGSFTKNMHDIVNYCIIDALRCQELMVKCNIINDYREVASIAYISLFDSHYYAIGMKVCNLLGAEAWTQDILFSMRISNQKESGKYPGAYVFPPEKGLENKLPVTGLDFAFLYPSIIMTYNLSPEKMVSTLLEADKLKRENKVLHSIKFKCNGNPVQAWTVRHKNKSDQKGLFPKILENLLNVRNEIKAQLKALRKKKNHIEEVKSKMDRASGFLLVASIIEDVLSTVDKKKHAEMADTLNSFIGSSYDDFRKEYSSICFDYNSLNSKQKAVKLYMNSFYSETGNSNSPFYKLEIAGSVTSAGQENIKSVAEYVRKKDFGIKYGDTDSLYLTCPDSCYEKCDLAYNDGRGATSKVEYWTKMVTITMSVMEKLRNEVSSFLRLKTRSDYLKMAYEEVLFPVVFTGKKKYFSTPMKK</sequence>
<protein>
    <recommendedName>
        <fullName evidence="7">DNA polymerase</fullName>
        <ecNumber evidence="7">2.7.7.7</ecNumber>
    </recommendedName>
</protein>
<dbReference type="GO" id="GO:0006261">
    <property type="term" value="P:DNA-templated DNA replication"/>
    <property type="evidence" value="ECO:0007669"/>
    <property type="project" value="TreeGrafter"/>
</dbReference>
<evidence type="ECO:0000256" key="8">
    <source>
        <dbReference type="SAM" id="Coils"/>
    </source>
</evidence>
<dbReference type="GO" id="GO:0000166">
    <property type="term" value="F:nucleotide binding"/>
    <property type="evidence" value="ECO:0007669"/>
    <property type="project" value="InterPro"/>
</dbReference>
<keyword evidence="5 7" id="KW-0238">DNA-binding</keyword>
<dbReference type="AlphaFoldDB" id="A0A397UIG3"/>
<dbReference type="InterPro" id="IPR036397">
    <property type="entry name" value="RNaseH_sf"/>
</dbReference>
<evidence type="ECO:0000256" key="2">
    <source>
        <dbReference type="ARBA" id="ARBA00022679"/>
    </source>
</evidence>
<keyword evidence="11" id="KW-1185">Reference proteome</keyword>
<feature type="domain" description="DNA-directed DNA polymerase family B multifunctional" evidence="9">
    <location>
        <begin position="732"/>
        <end position="806"/>
    </location>
</feature>
<dbReference type="EMBL" id="QKWP01001294">
    <property type="protein sequence ID" value="RIB10075.1"/>
    <property type="molecule type" value="Genomic_DNA"/>
</dbReference>
<proteinExistence type="inferred from homology"/>
<comment type="caution">
    <text evidence="10">The sequence shown here is derived from an EMBL/GenBank/DDBJ whole genome shotgun (WGS) entry which is preliminary data.</text>
</comment>
<dbReference type="Gene3D" id="3.30.420.10">
    <property type="entry name" value="Ribonuclease H-like superfamily/Ribonuclease H"/>
    <property type="match status" value="1"/>
</dbReference>
<dbReference type="InterPro" id="IPR017964">
    <property type="entry name" value="DNA-dir_DNA_pol_B_CS"/>
</dbReference>
<keyword evidence="7" id="KW-0235">DNA replication</keyword>
<comment type="similarity">
    <text evidence="1 7">Belongs to the DNA polymerase type-B family.</text>
</comment>
<dbReference type="Proteomes" id="UP000266673">
    <property type="component" value="Unassembled WGS sequence"/>
</dbReference>
<accession>A0A397UIG3</accession>
<gene>
    <name evidence="10" type="ORF">C2G38_2043783</name>
</gene>
<evidence type="ECO:0000256" key="1">
    <source>
        <dbReference type="ARBA" id="ARBA00005755"/>
    </source>
</evidence>
<evidence type="ECO:0000259" key="9">
    <source>
        <dbReference type="Pfam" id="PF00136"/>
    </source>
</evidence>
<dbReference type="EC" id="2.7.7.7" evidence="7"/>
<dbReference type="PRINTS" id="PR00106">
    <property type="entry name" value="DNAPOLB"/>
</dbReference>
<dbReference type="STRING" id="44941.A0A397UIG3"/>
<evidence type="ECO:0000256" key="5">
    <source>
        <dbReference type="ARBA" id="ARBA00023125"/>
    </source>
</evidence>
<keyword evidence="8" id="KW-0175">Coiled coil</keyword>
<dbReference type="InterPro" id="IPR050240">
    <property type="entry name" value="DNA_pol_type-B"/>
</dbReference>
<reference evidence="10 11" key="1">
    <citation type="submission" date="2018-06" db="EMBL/GenBank/DDBJ databases">
        <title>Comparative genomics reveals the genomic features of Rhizophagus irregularis, R. cerebriforme, R. diaphanum and Gigaspora rosea, and their symbiotic lifestyle signature.</title>
        <authorList>
            <person name="Morin E."/>
            <person name="San Clemente H."/>
            <person name="Chen E.C.H."/>
            <person name="De La Providencia I."/>
            <person name="Hainaut M."/>
            <person name="Kuo A."/>
            <person name="Kohler A."/>
            <person name="Murat C."/>
            <person name="Tang N."/>
            <person name="Roy S."/>
            <person name="Loubradou J."/>
            <person name="Henrissat B."/>
            <person name="Grigoriev I.V."/>
            <person name="Corradi N."/>
            <person name="Roux C."/>
            <person name="Martin F.M."/>
        </authorList>
    </citation>
    <scope>NUCLEOTIDE SEQUENCE [LARGE SCALE GENOMIC DNA]</scope>
    <source>
        <strain evidence="10 11">DAOM 194757</strain>
    </source>
</reference>
<feature type="domain" description="DNA-directed DNA polymerase family B multifunctional" evidence="9">
    <location>
        <begin position="530"/>
        <end position="666"/>
    </location>
</feature>
<feature type="coiled-coil region" evidence="8">
    <location>
        <begin position="645"/>
        <end position="672"/>
    </location>
</feature>
<dbReference type="PANTHER" id="PTHR10322:SF23">
    <property type="entry name" value="DNA POLYMERASE DELTA CATALYTIC SUBUNIT"/>
    <property type="match status" value="1"/>
</dbReference>
<name>A0A397UIG3_9GLOM</name>
<dbReference type="Gene3D" id="3.90.1600.10">
    <property type="entry name" value="Palm domain of DNA polymerase"/>
    <property type="match status" value="1"/>
</dbReference>
<dbReference type="InterPro" id="IPR043502">
    <property type="entry name" value="DNA/RNA_pol_sf"/>
</dbReference>
<comment type="catalytic activity">
    <reaction evidence="6 7">
        <text>DNA(n) + a 2'-deoxyribonucleoside 5'-triphosphate = DNA(n+1) + diphosphate</text>
        <dbReference type="Rhea" id="RHEA:22508"/>
        <dbReference type="Rhea" id="RHEA-COMP:17339"/>
        <dbReference type="Rhea" id="RHEA-COMP:17340"/>
        <dbReference type="ChEBI" id="CHEBI:33019"/>
        <dbReference type="ChEBI" id="CHEBI:61560"/>
        <dbReference type="ChEBI" id="CHEBI:173112"/>
        <dbReference type="EC" id="2.7.7.7"/>
    </reaction>
</comment>
<dbReference type="SUPFAM" id="SSF53098">
    <property type="entry name" value="Ribonuclease H-like"/>
    <property type="match status" value="1"/>
</dbReference>
<keyword evidence="2 7" id="KW-0808">Transferase</keyword>
<dbReference type="InterPro" id="IPR023211">
    <property type="entry name" value="DNA_pol_palm_dom_sf"/>
</dbReference>
<keyword evidence="4 7" id="KW-0239">DNA-directed DNA polymerase</keyword>
<dbReference type="InterPro" id="IPR006172">
    <property type="entry name" value="DNA-dir_DNA_pol_B"/>
</dbReference>
<evidence type="ECO:0000256" key="4">
    <source>
        <dbReference type="ARBA" id="ARBA00022932"/>
    </source>
</evidence>
<dbReference type="SUPFAM" id="SSF56672">
    <property type="entry name" value="DNA/RNA polymerases"/>
    <property type="match status" value="1"/>
</dbReference>
<evidence type="ECO:0000256" key="6">
    <source>
        <dbReference type="ARBA" id="ARBA00049244"/>
    </source>
</evidence>
<dbReference type="GO" id="GO:0003677">
    <property type="term" value="F:DNA binding"/>
    <property type="evidence" value="ECO:0007669"/>
    <property type="project" value="UniProtKB-KW"/>
</dbReference>
<organism evidence="10 11">
    <name type="scientific">Gigaspora rosea</name>
    <dbReference type="NCBI Taxonomy" id="44941"/>
    <lineage>
        <taxon>Eukaryota</taxon>
        <taxon>Fungi</taxon>
        <taxon>Fungi incertae sedis</taxon>
        <taxon>Mucoromycota</taxon>
        <taxon>Glomeromycotina</taxon>
        <taxon>Glomeromycetes</taxon>
        <taxon>Diversisporales</taxon>
        <taxon>Gigasporaceae</taxon>
        <taxon>Gigaspora</taxon>
    </lineage>
</organism>
<dbReference type="PROSITE" id="PS00116">
    <property type="entry name" value="DNA_POLYMERASE_B"/>
    <property type="match status" value="1"/>
</dbReference>
<dbReference type="GO" id="GO:0003887">
    <property type="term" value="F:DNA-directed DNA polymerase activity"/>
    <property type="evidence" value="ECO:0007669"/>
    <property type="project" value="UniProtKB-KW"/>
</dbReference>
<evidence type="ECO:0000313" key="11">
    <source>
        <dbReference type="Proteomes" id="UP000266673"/>
    </source>
</evidence>
<evidence type="ECO:0000313" key="10">
    <source>
        <dbReference type="EMBL" id="RIB10075.1"/>
    </source>
</evidence>